<dbReference type="STRING" id="658196.A0A397TN91"/>
<dbReference type="Proteomes" id="UP000265703">
    <property type="component" value="Unassembled WGS sequence"/>
</dbReference>
<dbReference type="EMBL" id="QKYT01000046">
    <property type="protein sequence ID" value="RIA96344.1"/>
    <property type="molecule type" value="Genomic_DNA"/>
</dbReference>
<feature type="region of interest" description="Disordered" evidence="1">
    <location>
        <begin position="1"/>
        <end position="22"/>
    </location>
</feature>
<dbReference type="Pfam" id="PF24841">
    <property type="entry name" value="DUF7719"/>
    <property type="match status" value="1"/>
</dbReference>
<feature type="transmembrane region" description="Helical" evidence="2">
    <location>
        <begin position="129"/>
        <end position="146"/>
    </location>
</feature>
<name>A0A397TN91_9GLOM</name>
<evidence type="ECO:0000313" key="5">
    <source>
        <dbReference type="Proteomes" id="UP000265703"/>
    </source>
</evidence>
<dbReference type="PANTHER" id="PTHR37846">
    <property type="entry name" value="YALI0B21296P"/>
    <property type="match status" value="1"/>
</dbReference>
<evidence type="ECO:0000313" key="4">
    <source>
        <dbReference type="EMBL" id="RIA96344.1"/>
    </source>
</evidence>
<sequence length="196" mass="22823">MGNPTKRSSKKSQAYSPEIDDIPEDEKMRLIKESGIFKTLKQAETDRQEQSLAIEKVDDPFAYGPTFLAFIYTIPLCSVYSVMDILVHRQYNEDVSFLPFSIRVLKIAPILWFFVYYTNKNVKKPWMQAFMFLGSIGCGCYLIYIFNKISYYGVMRRCPPISTLWIYFVLQLNLLPSALSLVFVYLFYWLGGFKLG</sequence>
<comment type="caution">
    <text evidence="4">The sequence shown here is derived from an EMBL/GenBank/DDBJ whole genome shotgun (WGS) entry which is preliminary data.</text>
</comment>
<accession>A0A397TN91</accession>
<proteinExistence type="predicted"/>
<organism evidence="4 5">
    <name type="scientific">Glomus cerebriforme</name>
    <dbReference type="NCBI Taxonomy" id="658196"/>
    <lineage>
        <taxon>Eukaryota</taxon>
        <taxon>Fungi</taxon>
        <taxon>Fungi incertae sedis</taxon>
        <taxon>Mucoromycota</taxon>
        <taxon>Glomeromycotina</taxon>
        <taxon>Glomeromycetes</taxon>
        <taxon>Glomerales</taxon>
        <taxon>Glomeraceae</taxon>
        <taxon>Glomus</taxon>
    </lineage>
</organism>
<feature type="transmembrane region" description="Helical" evidence="2">
    <location>
        <begin position="95"/>
        <end position="117"/>
    </location>
</feature>
<gene>
    <name evidence="4" type="ORF">C1645_755211</name>
</gene>
<dbReference type="InterPro" id="IPR056136">
    <property type="entry name" value="DUF7719"/>
</dbReference>
<feature type="domain" description="DUF7719" evidence="3">
    <location>
        <begin position="127"/>
        <end position="194"/>
    </location>
</feature>
<feature type="transmembrane region" description="Helical" evidence="2">
    <location>
        <begin position="61"/>
        <end position="83"/>
    </location>
</feature>
<keyword evidence="5" id="KW-1185">Reference proteome</keyword>
<evidence type="ECO:0000256" key="1">
    <source>
        <dbReference type="SAM" id="MobiDB-lite"/>
    </source>
</evidence>
<keyword evidence="2" id="KW-0472">Membrane</keyword>
<evidence type="ECO:0000256" key="2">
    <source>
        <dbReference type="SAM" id="Phobius"/>
    </source>
</evidence>
<protein>
    <recommendedName>
        <fullName evidence="3">DUF7719 domain-containing protein</fullName>
    </recommendedName>
</protein>
<dbReference type="PANTHER" id="PTHR37846:SF1">
    <property type="entry name" value="DEACETYLASE-LIKE PROTEIN"/>
    <property type="match status" value="1"/>
</dbReference>
<dbReference type="AlphaFoldDB" id="A0A397TN91"/>
<reference evidence="4 5" key="1">
    <citation type="submission" date="2018-06" db="EMBL/GenBank/DDBJ databases">
        <title>Comparative genomics reveals the genomic features of Rhizophagus irregularis, R. cerebriforme, R. diaphanum and Gigaspora rosea, and their symbiotic lifestyle signature.</title>
        <authorList>
            <person name="Morin E."/>
            <person name="San Clemente H."/>
            <person name="Chen E.C.H."/>
            <person name="De La Providencia I."/>
            <person name="Hainaut M."/>
            <person name="Kuo A."/>
            <person name="Kohler A."/>
            <person name="Murat C."/>
            <person name="Tang N."/>
            <person name="Roy S."/>
            <person name="Loubradou J."/>
            <person name="Henrissat B."/>
            <person name="Grigoriev I.V."/>
            <person name="Corradi N."/>
            <person name="Roux C."/>
            <person name="Martin F.M."/>
        </authorList>
    </citation>
    <scope>NUCLEOTIDE SEQUENCE [LARGE SCALE GENOMIC DNA]</scope>
    <source>
        <strain evidence="4 5">DAOM 227022</strain>
    </source>
</reference>
<dbReference type="OrthoDB" id="5597489at2759"/>
<evidence type="ECO:0000259" key="3">
    <source>
        <dbReference type="Pfam" id="PF24841"/>
    </source>
</evidence>
<keyword evidence="2" id="KW-0812">Transmembrane</keyword>
<keyword evidence="2" id="KW-1133">Transmembrane helix</keyword>
<feature type="transmembrane region" description="Helical" evidence="2">
    <location>
        <begin position="166"/>
        <end position="190"/>
    </location>
</feature>